<dbReference type="PANTHER" id="PTHR35007">
    <property type="entry name" value="INTEGRAL MEMBRANE PROTEIN-RELATED"/>
    <property type="match status" value="1"/>
</dbReference>
<feature type="transmembrane region" description="Helical" evidence="6">
    <location>
        <begin position="91"/>
        <end position="114"/>
    </location>
</feature>
<dbReference type="Proteomes" id="UP000250928">
    <property type="component" value="Unassembled WGS sequence"/>
</dbReference>
<feature type="transmembrane region" description="Helical" evidence="6">
    <location>
        <begin position="120"/>
        <end position="138"/>
    </location>
</feature>
<evidence type="ECO:0000256" key="2">
    <source>
        <dbReference type="ARBA" id="ARBA00022475"/>
    </source>
</evidence>
<feature type="transmembrane region" description="Helical" evidence="6">
    <location>
        <begin position="267"/>
        <end position="285"/>
    </location>
</feature>
<evidence type="ECO:0000256" key="5">
    <source>
        <dbReference type="ARBA" id="ARBA00023136"/>
    </source>
</evidence>
<keyword evidence="5 6" id="KW-0472">Membrane</keyword>
<organism evidence="8 9">
    <name type="scientific">Candidatus Sedimenticola endophacoides</name>
    <dbReference type="NCBI Taxonomy" id="2548426"/>
    <lineage>
        <taxon>Bacteria</taxon>
        <taxon>Pseudomonadati</taxon>
        <taxon>Pseudomonadota</taxon>
        <taxon>Gammaproteobacteria</taxon>
        <taxon>Chromatiales</taxon>
        <taxon>Sedimenticolaceae</taxon>
        <taxon>Sedimenticola</taxon>
    </lineage>
</organism>
<sequence>MNIVIGIIAFITTVLVIESAYLIWQGSQLEQSRKIAKRIRAMSAGGGHGEKVLELLRNRQLSTNPFLHSLLIALPRARSLDRMLQQSGTDLTVGQFLFIQLTTFLASFILLLIYLPLPMVFSLLVAAIITFLVPSAVIKSKQVKRQEKFSELFPDALEFMARSLRAGNPFSASMKAVSEQMPDPIGPEFAITFDEINYGLSINDALYNMGDRVGTEEVRYFIAAVIIQKQTGGNLADLLKRIAEMIRRRVRTYRDIRTQAAEMKMSANVLITLPFLVAGAILVLNPNYLMSLVNDPVGPYVFIGQGVFLVIGYIVMQKMINFRV</sequence>
<keyword evidence="4 6" id="KW-1133">Transmembrane helix</keyword>
<proteinExistence type="predicted"/>
<evidence type="ECO:0000256" key="4">
    <source>
        <dbReference type="ARBA" id="ARBA00022989"/>
    </source>
</evidence>
<accession>A0A657Q2G3</accession>
<evidence type="ECO:0000313" key="8">
    <source>
        <dbReference type="EMBL" id="PUD99995.1"/>
    </source>
</evidence>
<dbReference type="EMBL" id="PQCO01000236">
    <property type="protein sequence ID" value="PUD99995.1"/>
    <property type="molecule type" value="Genomic_DNA"/>
</dbReference>
<comment type="caution">
    <text evidence="8">The sequence shown here is derived from an EMBL/GenBank/DDBJ whole genome shotgun (WGS) entry which is preliminary data.</text>
</comment>
<dbReference type="InterPro" id="IPR018076">
    <property type="entry name" value="T2SS_GspF_dom"/>
</dbReference>
<feature type="domain" description="Type II secretion system protein GspF" evidence="7">
    <location>
        <begin position="157"/>
        <end position="282"/>
    </location>
</feature>
<evidence type="ECO:0000256" key="3">
    <source>
        <dbReference type="ARBA" id="ARBA00022692"/>
    </source>
</evidence>
<evidence type="ECO:0000256" key="1">
    <source>
        <dbReference type="ARBA" id="ARBA00004651"/>
    </source>
</evidence>
<dbReference type="GO" id="GO:0005886">
    <property type="term" value="C:plasma membrane"/>
    <property type="evidence" value="ECO:0007669"/>
    <property type="project" value="UniProtKB-SubCell"/>
</dbReference>
<gene>
    <name evidence="8" type="ORF">C3L24_09815</name>
</gene>
<dbReference type="AlphaFoldDB" id="A0A657Q2G3"/>
<dbReference type="Pfam" id="PF00482">
    <property type="entry name" value="T2SSF"/>
    <property type="match status" value="1"/>
</dbReference>
<name>A0A657Q2G3_9GAMM</name>
<feature type="transmembrane region" description="Helical" evidence="6">
    <location>
        <begin position="6"/>
        <end position="24"/>
    </location>
</feature>
<evidence type="ECO:0000313" key="9">
    <source>
        <dbReference type="Proteomes" id="UP000250928"/>
    </source>
</evidence>
<keyword evidence="2" id="KW-1003">Cell membrane</keyword>
<feature type="transmembrane region" description="Helical" evidence="6">
    <location>
        <begin position="297"/>
        <end position="316"/>
    </location>
</feature>
<dbReference type="PANTHER" id="PTHR35007:SF1">
    <property type="entry name" value="PILUS ASSEMBLY PROTEIN"/>
    <property type="match status" value="1"/>
</dbReference>
<evidence type="ECO:0000259" key="7">
    <source>
        <dbReference type="Pfam" id="PF00482"/>
    </source>
</evidence>
<protein>
    <submittedName>
        <fullName evidence="8">Pilus assembly protein TadB</fullName>
    </submittedName>
</protein>
<dbReference type="Gene3D" id="1.20.81.30">
    <property type="entry name" value="Type II secretion system (T2SS), domain F"/>
    <property type="match status" value="1"/>
</dbReference>
<dbReference type="InterPro" id="IPR042094">
    <property type="entry name" value="T2SS_GspF_sf"/>
</dbReference>
<evidence type="ECO:0000256" key="6">
    <source>
        <dbReference type="SAM" id="Phobius"/>
    </source>
</evidence>
<comment type="subcellular location">
    <subcellularLocation>
        <location evidence="1">Cell membrane</location>
        <topology evidence="1">Multi-pass membrane protein</topology>
    </subcellularLocation>
</comment>
<reference evidence="8 9" key="1">
    <citation type="submission" date="2018-01" db="EMBL/GenBank/DDBJ databases">
        <title>Novel co-symbiosis in the lucinid bivalve Phacoides pectinatus.</title>
        <authorList>
            <person name="Lim S.J."/>
            <person name="Davis B.G."/>
            <person name="Gill D.E."/>
            <person name="Engel A.S."/>
            <person name="Anderson L.C."/>
            <person name="Campbell B.J."/>
        </authorList>
    </citation>
    <scope>NUCLEOTIDE SEQUENCE [LARGE SCALE GENOMIC DNA]</scope>
    <source>
        <strain evidence="8">N3_P5</strain>
    </source>
</reference>
<keyword evidence="3 6" id="KW-0812">Transmembrane</keyword>